<keyword evidence="2" id="KW-1185">Reference proteome</keyword>
<protein>
    <submittedName>
        <fullName evidence="1">Uncharacterized protein</fullName>
    </submittedName>
</protein>
<dbReference type="RefSeq" id="WP_345516532.1">
    <property type="nucleotide sequence ID" value="NZ_BAAAXD010000038.1"/>
</dbReference>
<dbReference type="Proteomes" id="UP001589710">
    <property type="component" value="Unassembled WGS sequence"/>
</dbReference>
<name>A0ABV5R2B8_9ACTN</name>
<dbReference type="EMBL" id="JBHMCG010000031">
    <property type="protein sequence ID" value="MFB9571999.1"/>
    <property type="molecule type" value="Genomic_DNA"/>
</dbReference>
<comment type="caution">
    <text evidence="1">The sequence shown here is derived from an EMBL/GenBank/DDBJ whole genome shotgun (WGS) entry which is preliminary data.</text>
</comment>
<reference evidence="1 2" key="1">
    <citation type="submission" date="2024-09" db="EMBL/GenBank/DDBJ databases">
        <authorList>
            <person name="Sun Q."/>
            <person name="Mori K."/>
        </authorList>
    </citation>
    <scope>NUCLEOTIDE SEQUENCE [LARGE SCALE GENOMIC DNA]</scope>
    <source>
        <strain evidence="1 2">JCM 3331</strain>
    </source>
</reference>
<gene>
    <name evidence="1" type="ORF">ACFFTL_06570</name>
</gene>
<proteinExistence type="predicted"/>
<evidence type="ECO:0000313" key="1">
    <source>
        <dbReference type="EMBL" id="MFB9571999.1"/>
    </source>
</evidence>
<accession>A0ABV5R2B8</accession>
<sequence>MNRATAVLTEWDSRAKLVDLGQTAPHPMGLAVVSALVVPFSFPETLRLPLTRTTVLEK</sequence>
<evidence type="ECO:0000313" key="2">
    <source>
        <dbReference type="Proteomes" id="UP001589710"/>
    </source>
</evidence>
<organism evidence="1 2">
    <name type="scientific">Streptomyces yanii</name>
    <dbReference type="NCBI Taxonomy" id="78510"/>
    <lineage>
        <taxon>Bacteria</taxon>
        <taxon>Bacillati</taxon>
        <taxon>Actinomycetota</taxon>
        <taxon>Actinomycetes</taxon>
        <taxon>Kitasatosporales</taxon>
        <taxon>Streptomycetaceae</taxon>
        <taxon>Streptomyces</taxon>
    </lineage>
</organism>